<comment type="similarity">
    <text evidence="3">Belongs to the glycosyl hydrolase 84 family.</text>
</comment>
<dbReference type="EMBL" id="JABBVZ010000008">
    <property type="protein sequence ID" value="NMP21494.1"/>
    <property type="molecule type" value="Genomic_DNA"/>
</dbReference>
<dbReference type="PROSITE" id="PS52009">
    <property type="entry name" value="GH84"/>
    <property type="match status" value="1"/>
</dbReference>
<dbReference type="SUPFAM" id="SSF51445">
    <property type="entry name" value="(Trans)glycosidases"/>
    <property type="match status" value="1"/>
</dbReference>
<feature type="active site" description="Proton donor" evidence="3">
    <location>
        <position position="181"/>
    </location>
</feature>
<organism evidence="5 6">
    <name type="scientific">Sulfobacillus harzensis</name>
    <dbReference type="NCBI Taxonomy" id="2729629"/>
    <lineage>
        <taxon>Bacteria</taxon>
        <taxon>Bacillati</taxon>
        <taxon>Bacillota</taxon>
        <taxon>Clostridia</taxon>
        <taxon>Eubacteriales</taxon>
        <taxon>Clostridiales Family XVII. Incertae Sedis</taxon>
        <taxon>Sulfobacillus</taxon>
    </lineage>
</organism>
<dbReference type="Pfam" id="PF07555">
    <property type="entry name" value="NAGidase"/>
    <property type="match status" value="1"/>
</dbReference>
<dbReference type="PANTHER" id="PTHR13170:SF16">
    <property type="entry name" value="PROTEIN O-GLCNACASE"/>
    <property type="match status" value="1"/>
</dbReference>
<dbReference type="Proteomes" id="UP000533476">
    <property type="component" value="Unassembled WGS sequence"/>
</dbReference>
<dbReference type="PROSITE" id="PS51257">
    <property type="entry name" value="PROKAR_LIPOPROTEIN"/>
    <property type="match status" value="1"/>
</dbReference>
<dbReference type="InterPro" id="IPR011496">
    <property type="entry name" value="O-GlcNAcase_cat"/>
</dbReference>
<dbReference type="InterPro" id="IPR051822">
    <property type="entry name" value="Glycosyl_Hydrolase_84"/>
</dbReference>
<feature type="domain" description="GH84" evidence="4">
    <location>
        <begin position="56"/>
        <end position="345"/>
    </location>
</feature>
<dbReference type="Gene3D" id="1.20.58.460">
    <property type="entry name" value="Hyaluronidase post-catalytic domain-like"/>
    <property type="match status" value="1"/>
</dbReference>
<evidence type="ECO:0000259" key="4">
    <source>
        <dbReference type="PROSITE" id="PS52009"/>
    </source>
</evidence>
<keyword evidence="6" id="KW-1185">Reference proteome</keyword>
<keyword evidence="2 3" id="KW-0326">Glycosidase</keyword>
<evidence type="ECO:0000256" key="1">
    <source>
        <dbReference type="ARBA" id="ARBA00022801"/>
    </source>
</evidence>
<evidence type="ECO:0000313" key="6">
    <source>
        <dbReference type="Proteomes" id="UP000533476"/>
    </source>
</evidence>
<dbReference type="SUPFAM" id="SSF140657">
    <property type="entry name" value="Hyaluronidase post-catalytic domain-like"/>
    <property type="match status" value="1"/>
</dbReference>
<reference evidence="5 6" key="1">
    <citation type="submission" date="2020-04" db="EMBL/GenBank/DDBJ databases">
        <authorList>
            <person name="Zhang R."/>
            <person name="Schippers A."/>
        </authorList>
    </citation>
    <scope>NUCLEOTIDE SEQUENCE [LARGE SCALE GENOMIC DNA]</scope>
    <source>
        <strain evidence="5 6">DSM 109850</strain>
    </source>
</reference>
<protein>
    <submittedName>
        <fullName evidence="5">Beta-N-acetylglucosaminidase</fullName>
    </submittedName>
</protein>
<dbReference type="InterPro" id="IPR049019">
    <property type="entry name" value="NagJ-like_helical"/>
</dbReference>
<keyword evidence="1 3" id="KW-0378">Hydrolase</keyword>
<name>A0A7Y0L1D4_9FIRM</name>
<evidence type="ECO:0000256" key="3">
    <source>
        <dbReference type="PROSITE-ProRule" id="PRU01353"/>
    </source>
</evidence>
<accession>A0A7Y0L1D4</accession>
<proteinExistence type="inferred from homology"/>
<dbReference type="Pfam" id="PF21774">
    <property type="entry name" value="NagJ_C"/>
    <property type="match status" value="1"/>
</dbReference>
<sequence>MDKSLGIVAIIVLGSTSIAGCGWTGHLQAYAKQASLASSGSASTSASSARTTSMVPIRGVIEGFYGHPWTNPERINLFRFMQQENMNTYVYAPKGDPYQRMDWRLPYPPAKLAQMRTLVNDAKRDHIRFVYSISPGMTGTSTAAVRKSITYSSPSDRKALEAKINQLRSIGVNTFMLSFDDIQTTLKPADQRVDGHDYARAQMQLANEIDADERANDPNFQLWLAPTSYYGLTDGPYWQTLRSTLKRTIKVIWTGKWVLNKSINSAQAKAVTKLIGRKPILWDNYPVNDYTYDVGRRPQLMMGPLQGRSGSLQNNIAGYISNPMIQPYASQLALQTIADYLQDPTGYHPKTAWENAIQHMPGVTNPQLFEAFAAFNTASILNPSGYSPMRSLISAYENASSTSSKNSATKALETEFARLARLPRTLPPTITNKALLHEIQPWLTKLGEEGQGGLDAIAVLQHPSTTNRARLSQQIHTVEASPYKIGGSIITFMQWAKSRR</sequence>
<evidence type="ECO:0000256" key="2">
    <source>
        <dbReference type="ARBA" id="ARBA00023295"/>
    </source>
</evidence>
<dbReference type="InterPro" id="IPR017853">
    <property type="entry name" value="GH"/>
</dbReference>
<dbReference type="Gene3D" id="3.20.20.80">
    <property type="entry name" value="Glycosidases"/>
    <property type="match status" value="1"/>
</dbReference>
<evidence type="ECO:0000313" key="5">
    <source>
        <dbReference type="EMBL" id="NMP21494.1"/>
    </source>
</evidence>
<dbReference type="GO" id="GO:1901135">
    <property type="term" value="P:carbohydrate derivative metabolic process"/>
    <property type="evidence" value="ECO:0007669"/>
    <property type="project" value="UniProtKB-ARBA"/>
</dbReference>
<gene>
    <name evidence="5" type="ORF">HIJ39_03860</name>
</gene>
<dbReference type="PANTHER" id="PTHR13170">
    <property type="entry name" value="O-GLCNACASE"/>
    <property type="match status" value="1"/>
</dbReference>
<dbReference type="GO" id="GO:0015929">
    <property type="term" value="F:hexosaminidase activity"/>
    <property type="evidence" value="ECO:0007669"/>
    <property type="project" value="UniProtKB-ARBA"/>
</dbReference>
<dbReference type="AlphaFoldDB" id="A0A7Y0L1D4"/>
<comment type="caution">
    <text evidence="5">The sequence shown here is derived from an EMBL/GenBank/DDBJ whole genome shotgun (WGS) entry which is preliminary data.</text>
</comment>